<dbReference type="AlphaFoldDB" id="A0A1B6GK86"/>
<sequence>MLLSDEFPYISRTVLYKIVTDRLGDHKLCSRWVQNCSLMVHKTLKLYDSFVGSSSMSMDLAPYDYHLFCTVSALDLTTDENIVVSCLVSLEGSFLKKIKQ</sequence>
<reference evidence="1" key="1">
    <citation type="submission" date="2015-11" db="EMBL/GenBank/DDBJ databases">
        <title>De novo transcriptome assembly of four potential Pierce s Disease insect vectors from Arizona vineyards.</title>
        <authorList>
            <person name="Tassone E.E."/>
        </authorList>
    </citation>
    <scope>NUCLEOTIDE SEQUENCE</scope>
</reference>
<gene>
    <name evidence="1" type="ORF">g.14107</name>
</gene>
<protein>
    <submittedName>
        <fullName evidence="1">Uncharacterized protein</fullName>
    </submittedName>
</protein>
<name>A0A1B6GK86_9HEMI</name>
<organism evidence="1">
    <name type="scientific">Cuerna arida</name>
    <dbReference type="NCBI Taxonomy" id="1464854"/>
    <lineage>
        <taxon>Eukaryota</taxon>
        <taxon>Metazoa</taxon>
        <taxon>Ecdysozoa</taxon>
        <taxon>Arthropoda</taxon>
        <taxon>Hexapoda</taxon>
        <taxon>Insecta</taxon>
        <taxon>Pterygota</taxon>
        <taxon>Neoptera</taxon>
        <taxon>Paraneoptera</taxon>
        <taxon>Hemiptera</taxon>
        <taxon>Auchenorrhyncha</taxon>
        <taxon>Membracoidea</taxon>
        <taxon>Cicadellidae</taxon>
        <taxon>Cicadellinae</taxon>
        <taxon>Proconiini</taxon>
        <taxon>Cuerna</taxon>
    </lineage>
</organism>
<evidence type="ECO:0000313" key="1">
    <source>
        <dbReference type="EMBL" id="JAS62862.1"/>
    </source>
</evidence>
<dbReference type="EMBL" id="GECZ01006907">
    <property type="protein sequence ID" value="JAS62862.1"/>
    <property type="molecule type" value="Transcribed_RNA"/>
</dbReference>
<accession>A0A1B6GK86</accession>
<proteinExistence type="predicted"/>